<dbReference type="CDD" id="cd06460">
    <property type="entry name" value="M32_Taq"/>
    <property type="match status" value="1"/>
</dbReference>
<reference evidence="1" key="1">
    <citation type="submission" date="2018-05" db="EMBL/GenBank/DDBJ databases">
        <authorList>
            <person name="Lanie J.A."/>
            <person name="Ng W.-L."/>
            <person name="Kazmierczak K.M."/>
            <person name="Andrzejewski T.M."/>
            <person name="Davidsen T.M."/>
            <person name="Wayne K.J."/>
            <person name="Tettelin H."/>
            <person name="Glass J.I."/>
            <person name="Rusch D."/>
            <person name="Podicherti R."/>
            <person name="Tsui H.-C.T."/>
            <person name="Winkler M.E."/>
        </authorList>
    </citation>
    <scope>NUCLEOTIDE SEQUENCE</scope>
</reference>
<dbReference type="PROSITE" id="PS52034">
    <property type="entry name" value="PEPTIDASE_M32"/>
    <property type="match status" value="1"/>
</dbReference>
<dbReference type="GO" id="GO:0004181">
    <property type="term" value="F:metallocarboxypeptidase activity"/>
    <property type="evidence" value="ECO:0007669"/>
    <property type="project" value="InterPro"/>
</dbReference>
<dbReference type="PANTHER" id="PTHR34217">
    <property type="entry name" value="METAL-DEPENDENT CARBOXYPEPTIDASE"/>
    <property type="match status" value="1"/>
</dbReference>
<sequence length="399" mass="45051">RFKRLALVYEAQAILSWDWATMMPEGSADARADQLAELSIIAHERLSDPRLADLLNEAEASIDQLDDWRAANLSEMRRLWLDASALSAPLVEALSKARSACEIMWRAARSENNFVALLPTFETVVALVREKSQARAAAFSLDPYDALIDQYEPGMCAAQIDPIFDDLTDYLPEFTDRVIDHQRTKGSALSFERAFPVAKQRKLNELLMGFIGFSFENGRLDESHHPFSGGTPDDLRITTRYDETDFTSSLMAVLHETGHALYDRGLPKTWQRQPVGAALGMSIHESQSLLIEMQVCRSAEFIRSIIPFITDVFGVGDPALTEGNLLRHVQCVKRDSIRVEADEVTYPAHIILRYQLEKLIISEELRPKDLPHAWHEGMLEFVKTGPVDDRAGCLQDIHW</sequence>
<feature type="non-terminal residue" evidence="1">
    <location>
        <position position="399"/>
    </location>
</feature>
<accession>A0A382LLM4</accession>
<proteinExistence type="predicted"/>
<dbReference type="Gene3D" id="1.10.1370.30">
    <property type="match status" value="1"/>
</dbReference>
<feature type="non-terminal residue" evidence="1">
    <location>
        <position position="1"/>
    </location>
</feature>
<dbReference type="PRINTS" id="PR00998">
    <property type="entry name" value="CRBOXYPTASET"/>
</dbReference>
<evidence type="ECO:0008006" key="2">
    <source>
        <dbReference type="Google" id="ProtNLM"/>
    </source>
</evidence>
<evidence type="ECO:0000313" key="1">
    <source>
        <dbReference type="EMBL" id="SVC36685.1"/>
    </source>
</evidence>
<protein>
    <recommendedName>
        <fullName evidence="2">Carboxypeptidase M32</fullName>
    </recommendedName>
</protein>
<name>A0A382LLM4_9ZZZZ</name>
<organism evidence="1">
    <name type="scientific">marine metagenome</name>
    <dbReference type="NCBI Taxonomy" id="408172"/>
    <lineage>
        <taxon>unclassified sequences</taxon>
        <taxon>metagenomes</taxon>
        <taxon>ecological metagenomes</taxon>
    </lineage>
</organism>
<dbReference type="SUPFAM" id="SSF55486">
    <property type="entry name" value="Metalloproteases ('zincins'), catalytic domain"/>
    <property type="match status" value="1"/>
</dbReference>
<dbReference type="InterPro" id="IPR001333">
    <property type="entry name" value="Peptidase_M32_Taq"/>
</dbReference>
<dbReference type="PANTHER" id="PTHR34217:SF1">
    <property type="entry name" value="CARBOXYPEPTIDASE 1"/>
    <property type="match status" value="1"/>
</dbReference>
<dbReference type="GO" id="GO:0006508">
    <property type="term" value="P:proteolysis"/>
    <property type="evidence" value="ECO:0007669"/>
    <property type="project" value="InterPro"/>
</dbReference>
<dbReference type="AlphaFoldDB" id="A0A382LLM4"/>
<dbReference type="EMBL" id="UINC01087374">
    <property type="protein sequence ID" value="SVC36685.1"/>
    <property type="molecule type" value="Genomic_DNA"/>
</dbReference>
<gene>
    <name evidence="1" type="ORF">METZ01_LOCUS289539</name>
</gene>
<dbReference type="Pfam" id="PF02074">
    <property type="entry name" value="Peptidase_M32"/>
    <property type="match status" value="1"/>
</dbReference>